<proteinExistence type="inferred from homology"/>
<evidence type="ECO:0000256" key="13">
    <source>
        <dbReference type="ARBA" id="ARBA00034629"/>
    </source>
</evidence>
<keyword evidence="7 15" id="KW-0808">Transferase</keyword>
<feature type="compositionally biased region" description="Low complexity" evidence="16">
    <location>
        <begin position="1218"/>
        <end position="1235"/>
    </location>
</feature>
<sequence>MWSLPASEGESATAHFFLGAGDEGLGTRGIGMRTEESDSELLEDEEDEVPPEPQIIVGICAMTKKSKSKPMTQILERLCRFDYLTVIILGEDVILNEPVENWPSCHCLISFHSKGFPLDKAVAYSKLRNPFLINDLAMQYYIQDRREVYRILQEEGIDLPRYAVLNRDPARPEECNLIEGEDQVEVNGAVFPKPFVEKPVSAEDHNVYIYYPSSAGGGSQRLFRKIGSRSSVYSPESSVRKTGSYIYEEFMPTDGTDVKVYTVGPDYAHAEARKSPALDGKVERDSEGKEIRYPVMLTAMEKLVARKVCVAFKQTVCGFDLLRANGHSFVCDVNGFSFVKNSMKYYDDCAKILGNTIMRELAPQFQIPWSIPTEAEDIPIVPTTSGTMMELRCVIAIIRHGDRTPKQKMKMEVTHPRFFSLFEKHGGYKTGKLKLKRPEQLQEVLDITRLLLAELEKEPGGEIEEKTGKLEQLKSVLEMYGHFSGINRKVQLTYYPHGVKATNEGQDPQQEALSPSLLLVLKWGGELTPDGRVQAEELGRAFRCMYPGGQGDYAGFPGCGLLRLHSTFRHDLKIYASDEGRVQMTAAAFAKGLLALEGELTPILVQMVKSANMNGLLDSDGDSLSSCQHRVKARLHHILQQDAPFGPEDYDKLAPTGSTSLLNSMAIIQNPVKVCDQVFALIENLTHQIRERMQDPKSVDLQLYHSETLELMLQRWSKLERDFRQKSGRYDISKIPDIYDCVKYDVQHNGSLGLQGTAELLRLSKALADVVIPQEYGISREEKLEIAVGFCLPLLRKILLDLQRTHEDEYSRGVLSPGRHVRTRLYFTSESHVHSLLSVFRYGGLLDETQDAQWQRALAYLSAISELNYMTQIVIMLYEDNTRDPLSEERFHVELHFSPGVKGVEEEGNAPTGYGFRPASSENEEMKADQGSMENLCPGKASDEPDRALQTSPQPPEGPGLPRRSPLIRNRKAGSMEVLSETSSSRPGGYRLFSSARPPTEMKQSGLGSQCTGLFSTTVLGGSSSAPNLQDYARSHGKKLPPASLKHRDELLFVPAVKRFSVSFAKHPTNGFEGCSMVPTIYPLETLHNALSLRQVSEFLSSVCQRHTDAQAQASAALFDSMHSNQASDSPFSPPRTLHSPTLQLRQRSEKPPWYSSGPSSTVSSAGPSSPTAVDGNCHFGFNDQPSVSSHMIEEHQGLGMLPGNGEQEFPIEGMQEPIEPSQSSQEPPVETSQPCQEVSEEISQPCQEVPDISQPCQDIPEEFSQPCQEVPVISQPCQKDHDNVNQICQEVPQIHQPCQKASQLCQKISEEAYHLCQENPEEVSRPCQEVSVEVGRLAHGFPVGVGGLVQEIGVEVGKPAQEIPEELSESCQFFVEVGRLIQEASAINLLSQDIPEVDKPSQEFPGEDDLQVQEVPEVNQQSWVVPEVTDQLPGEDIPQAQYQSSDPNPQSQSLACNQHSPLPPATCD</sequence>
<feature type="region of interest" description="Disordered" evidence="16">
    <location>
        <begin position="1429"/>
        <end position="1469"/>
    </location>
</feature>
<evidence type="ECO:0000256" key="8">
    <source>
        <dbReference type="ARBA" id="ARBA00022741"/>
    </source>
</evidence>
<comment type="catalytic activity">
    <reaction evidence="12">
        <text>5-diphospho-1D-myo-inositol 1,2,3,4,6-pentakisphosphate + ATP + H(+) = 1,5-bis(diphospho)-1D-myo-inositol 2,3,4,6-tetrakisphosphate + ADP</text>
        <dbReference type="Rhea" id="RHEA:10276"/>
        <dbReference type="ChEBI" id="CHEBI:15378"/>
        <dbReference type="ChEBI" id="CHEBI:30616"/>
        <dbReference type="ChEBI" id="CHEBI:58628"/>
        <dbReference type="ChEBI" id="CHEBI:77983"/>
        <dbReference type="ChEBI" id="CHEBI:456216"/>
        <dbReference type="EC" id="2.7.4.24"/>
    </reaction>
    <physiologicalReaction direction="left-to-right" evidence="12">
        <dbReference type="Rhea" id="RHEA:10277"/>
    </physiologicalReaction>
</comment>
<dbReference type="Pfam" id="PF18086">
    <property type="entry name" value="PPIP5K2_N"/>
    <property type="match status" value="1"/>
</dbReference>
<keyword evidence="10 15" id="KW-0067">ATP-binding</keyword>
<dbReference type="Gene3D" id="3.40.50.11950">
    <property type="match status" value="1"/>
</dbReference>
<evidence type="ECO:0000256" key="16">
    <source>
        <dbReference type="SAM" id="MobiDB-lite"/>
    </source>
</evidence>
<dbReference type="GO" id="GO:0005524">
    <property type="term" value="F:ATP binding"/>
    <property type="evidence" value="ECO:0007669"/>
    <property type="project" value="UniProtKB-KW"/>
</dbReference>
<evidence type="ECO:0000256" key="3">
    <source>
        <dbReference type="ARBA" id="ARBA00005609"/>
    </source>
</evidence>
<gene>
    <name evidence="19" type="primary">PPIP5K1</name>
</gene>
<evidence type="ECO:0000256" key="12">
    <source>
        <dbReference type="ARBA" id="ARBA00033696"/>
    </source>
</evidence>
<dbReference type="GO" id="GO:0000828">
    <property type="term" value="F:inositol hexakisphosphate kinase activity"/>
    <property type="evidence" value="ECO:0007669"/>
    <property type="project" value="TreeGrafter"/>
</dbReference>
<evidence type="ECO:0000256" key="7">
    <source>
        <dbReference type="ARBA" id="ARBA00022679"/>
    </source>
</evidence>
<feature type="region of interest" description="Disordered" evidence="16">
    <location>
        <begin position="1145"/>
        <end position="1187"/>
    </location>
</feature>
<protein>
    <recommendedName>
        <fullName evidence="15">Inositol hexakisphosphate and diphosphoinositol-pentakisphosphate kinase</fullName>
        <ecNumber evidence="15">2.7.4.24</ecNumber>
    </recommendedName>
</protein>
<dbReference type="InterPro" id="IPR037446">
    <property type="entry name" value="His_Pase_VIP1"/>
</dbReference>
<evidence type="ECO:0000256" key="10">
    <source>
        <dbReference type="ARBA" id="ARBA00022840"/>
    </source>
</evidence>
<evidence type="ECO:0000256" key="4">
    <source>
        <dbReference type="ARBA" id="ARBA00022475"/>
    </source>
</evidence>
<keyword evidence="18" id="KW-1185">Reference proteome</keyword>
<organism evidence="18 19">
    <name type="scientific">Acinonyx jubatus</name>
    <name type="common">Cheetah</name>
    <dbReference type="NCBI Taxonomy" id="32536"/>
    <lineage>
        <taxon>Eukaryota</taxon>
        <taxon>Metazoa</taxon>
        <taxon>Chordata</taxon>
        <taxon>Craniata</taxon>
        <taxon>Vertebrata</taxon>
        <taxon>Euteleostomi</taxon>
        <taxon>Mammalia</taxon>
        <taxon>Eutheria</taxon>
        <taxon>Laurasiatheria</taxon>
        <taxon>Carnivora</taxon>
        <taxon>Feliformia</taxon>
        <taxon>Felidae</taxon>
        <taxon>Felinae</taxon>
        <taxon>Acinonyx</taxon>
    </lineage>
</organism>
<keyword evidence="4" id="KW-1003">Cell membrane</keyword>
<dbReference type="GO" id="GO:0006020">
    <property type="term" value="P:inositol metabolic process"/>
    <property type="evidence" value="ECO:0007669"/>
    <property type="project" value="TreeGrafter"/>
</dbReference>
<dbReference type="SUPFAM" id="SSF53254">
    <property type="entry name" value="Phosphoglycerate mutase-like"/>
    <property type="match status" value="1"/>
</dbReference>
<keyword evidence="6" id="KW-0597">Phosphoprotein</keyword>
<comment type="function">
    <text evidence="15">Bifunctional inositol kinase that acts in concert with the IP6K kinases to synthesize the diphosphate group-containing inositol pyrophosphates diphosphoinositol pentakisphosphate, PP-InsP5, and bis-diphosphoinositol tetrakisphosphate, (PP)2-InsP4. PP-InsP5 and (PP)2-InsP4, also respectively called InsP7 and InsP8, may regulate a variety of cellular processes, including apoptosis, vesicle trafficking, cytoskeletal dynamics, and exocytosis. Phosphorylates inositol hexakisphosphate (InsP6).</text>
</comment>
<dbReference type="Gene3D" id="3.40.50.1240">
    <property type="entry name" value="Phosphoglycerate mutase-like"/>
    <property type="match status" value="1"/>
</dbReference>
<dbReference type="InterPro" id="IPR029033">
    <property type="entry name" value="His_PPase_superfam"/>
</dbReference>
<evidence type="ECO:0000256" key="11">
    <source>
        <dbReference type="ARBA" id="ARBA00023136"/>
    </source>
</evidence>
<feature type="domain" description="VIP1 N-terminal" evidence="17">
    <location>
        <begin position="55"/>
        <end position="144"/>
    </location>
</feature>
<keyword evidence="5 15" id="KW-0963">Cytoplasm</keyword>
<accession>A0A6J1ZZN7</accession>
<evidence type="ECO:0000256" key="1">
    <source>
        <dbReference type="ARBA" id="ARBA00004236"/>
    </source>
</evidence>
<evidence type="ECO:0000256" key="9">
    <source>
        <dbReference type="ARBA" id="ARBA00022777"/>
    </source>
</evidence>
<dbReference type="InterPro" id="IPR040557">
    <property type="entry name" value="VIP1_N"/>
</dbReference>
<dbReference type="EC" id="2.7.4.24" evidence="15"/>
<feature type="compositionally biased region" description="Low complexity" evidence="16">
    <location>
        <begin position="1156"/>
        <end position="1174"/>
    </location>
</feature>
<dbReference type="PROSITE" id="PS00616">
    <property type="entry name" value="HIS_ACID_PHOSPHAT_1"/>
    <property type="match status" value="1"/>
</dbReference>
<feature type="region of interest" description="Disordered" evidence="16">
    <location>
        <begin position="1218"/>
        <end position="1242"/>
    </location>
</feature>
<dbReference type="GO" id="GO:0033857">
    <property type="term" value="F:5-diphosphoinositol pentakisphosphate 1-kinase activity"/>
    <property type="evidence" value="ECO:0007669"/>
    <property type="project" value="TreeGrafter"/>
</dbReference>
<feature type="region of interest" description="Disordered" evidence="16">
    <location>
        <begin position="902"/>
        <end position="1008"/>
    </location>
</feature>
<evidence type="ECO:0000256" key="2">
    <source>
        <dbReference type="ARBA" id="ARBA00004514"/>
    </source>
</evidence>
<dbReference type="GO" id="GO:0005829">
    <property type="term" value="C:cytosol"/>
    <property type="evidence" value="ECO:0007669"/>
    <property type="project" value="UniProtKB-SubCell"/>
</dbReference>
<evidence type="ECO:0000313" key="19">
    <source>
        <dbReference type="RefSeq" id="XP_026922911.1"/>
    </source>
</evidence>
<evidence type="ECO:0000313" key="18">
    <source>
        <dbReference type="Proteomes" id="UP001652583"/>
    </source>
</evidence>
<keyword evidence="9 15" id="KW-0418">Kinase</keyword>
<evidence type="ECO:0000256" key="5">
    <source>
        <dbReference type="ARBA" id="ARBA00022490"/>
    </source>
</evidence>
<dbReference type="GeneID" id="106968487"/>
<dbReference type="Gene3D" id="3.30.470.20">
    <property type="entry name" value="ATP-grasp fold, B domain"/>
    <property type="match status" value="1"/>
</dbReference>
<dbReference type="InterPro" id="IPR000560">
    <property type="entry name" value="His_Pase_clade-2"/>
</dbReference>
<evidence type="ECO:0000256" key="14">
    <source>
        <dbReference type="ARBA" id="ARBA00037056"/>
    </source>
</evidence>
<dbReference type="SUPFAM" id="SSF56059">
    <property type="entry name" value="Glutathione synthetase ATP-binding domain-like"/>
    <property type="match status" value="1"/>
</dbReference>
<dbReference type="PANTHER" id="PTHR12750:SF11">
    <property type="entry name" value="INOSITOL HEXAKISPHOSPHATE AND DIPHOSPHOINOSITOL-PENTAKISPHOSPHATE KINASE 1"/>
    <property type="match status" value="1"/>
</dbReference>
<dbReference type="CDD" id="cd07061">
    <property type="entry name" value="HP_HAP_like"/>
    <property type="match status" value="1"/>
</dbReference>
<dbReference type="GO" id="GO:0032958">
    <property type="term" value="P:inositol phosphate biosynthetic process"/>
    <property type="evidence" value="ECO:0007669"/>
    <property type="project" value="TreeGrafter"/>
</dbReference>
<dbReference type="InterPro" id="IPR033379">
    <property type="entry name" value="Acid_Pase_AS"/>
</dbReference>
<dbReference type="Pfam" id="PF00328">
    <property type="entry name" value="His_Phos_2"/>
    <property type="match status" value="1"/>
</dbReference>
<dbReference type="RefSeq" id="XP_026922911.1">
    <property type="nucleotide sequence ID" value="XM_027067110.2"/>
</dbReference>
<evidence type="ECO:0000259" key="17">
    <source>
        <dbReference type="Pfam" id="PF18086"/>
    </source>
</evidence>
<name>A0A6J1ZZN7_ACIJB</name>
<evidence type="ECO:0000256" key="6">
    <source>
        <dbReference type="ARBA" id="ARBA00022553"/>
    </source>
</evidence>
<keyword evidence="11" id="KW-0472">Membrane</keyword>
<dbReference type="FunFam" id="3.40.50.11950:FF:000001">
    <property type="entry name" value="Inositol hexakisphosphate and diphosphoinositol-pentakisphosphate kinase"/>
    <property type="match status" value="1"/>
</dbReference>
<dbReference type="Proteomes" id="UP001652583">
    <property type="component" value="Chromosome B3"/>
</dbReference>
<comment type="function">
    <text evidence="14">Bifunctional inositol kinase that acts in concert with the IP6K kinases IP6K1, IP6K2 and IP6K3 to synthesize the diphosphate group-containing inositol pyrophosphates diphosphoinositol pentakisphosphate, PP-InsP5, and bis-diphosphoinositol tetrakisphosphate, (PP)2-InsP4. PP-InsP5 and (PP)2-InsP4, also respectively called InsP7 and InsP8, regulate a variety of cellular processes, including apoptosis, vesicle trafficking, cytoskeletal dynamics, exocytosis, insulin signaling and neutrophil activation. Phosphorylates inositol hexakisphosphate (InsP6) at position 1 to produce PP-InsP5 which is in turn phosphorylated by IP6Ks to produce (PP)2-InsP4. Alternatively, phosphorylates PP-InsP5 at position 1, produced by IP6Ks from InsP6, to produce (PP)2-InsP4. Activated when cells are exposed to hyperosmotic stress.</text>
</comment>
<comment type="subcellular location">
    <subcellularLocation>
        <location evidence="1">Cell membrane</location>
    </subcellularLocation>
    <subcellularLocation>
        <location evidence="2 15">Cytoplasm</location>
        <location evidence="2 15">Cytosol</location>
    </subcellularLocation>
</comment>
<comment type="catalytic activity">
    <reaction evidence="13">
        <text>1D-myo-inositol hexakisphosphate + ATP = 1-diphospho-1D-myo-inositol 2,3,4,5,6-pentakisphosphate + ADP</text>
        <dbReference type="Rhea" id="RHEA:37459"/>
        <dbReference type="ChEBI" id="CHEBI:30616"/>
        <dbReference type="ChEBI" id="CHEBI:58130"/>
        <dbReference type="ChEBI" id="CHEBI:74946"/>
        <dbReference type="ChEBI" id="CHEBI:456216"/>
        <dbReference type="EC" id="2.7.4.24"/>
    </reaction>
    <physiologicalReaction direction="left-to-right" evidence="13">
        <dbReference type="Rhea" id="RHEA:37460"/>
    </physiologicalReaction>
</comment>
<dbReference type="GO" id="GO:0005886">
    <property type="term" value="C:plasma membrane"/>
    <property type="evidence" value="ECO:0007669"/>
    <property type="project" value="UniProtKB-SubCell"/>
</dbReference>
<evidence type="ECO:0000256" key="15">
    <source>
        <dbReference type="RuleBase" id="RU365032"/>
    </source>
</evidence>
<dbReference type="CTD" id="9677"/>
<reference evidence="19" key="1">
    <citation type="submission" date="2025-08" db="UniProtKB">
        <authorList>
            <consortium name="RefSeq"/>
        </authorList>
    </citation>
    <scope>IDENTIFICATION</scope>
    <source>
        <tissue evidence="19">Blood</tissue>
    </source>
</reference>
<dbReference type="PANTHER" id="PTHR12750">
    <property type="entry name" value="DIPHOSPHOINOSITOL PENTAKISPHOSPHATE KINASE"/>
    <property type="match status" value="1"/>
</dbReference>
<keyword evidence="8 15" id="KW-0547">Nucleotide-binding</keyword>
<comment type="similarity">
    <text evidence="3 15">Belongs to the histidine acid phosphatase family. VIP1 subfamily.</text>
</comment>
<dbReference type="FunFam" id="3.40.50.11950:FF:000003">
    <property type="entry name" value="Inositol hexakisphosphate and diphosphoinositol-pentakisphosphate kinase"/>
    <property type="match status" value="1"/>
</dbReference>
<dbReference type="FunFam" id="3.30.470.20:FF:000003">
    <property type="entry name" value="Inositol hexakisphosphate and diphosphoinositol-pentakisphosphate kinase"/>
    <property type="match status" value="1"/>
</dbReference>
<feature type="compositionally biased region" description="Polar residues" evidence="16">
    <location>
        <begin position="1441"/>
        <end position="1461"/>
    </location>
</feature>